<dbReference type="SMART" id="SM00256">
    <property type="entry name" value="FBOX"/>
    <property type="match status" value="1"/>
</dbReference>
<dbReference type="InterPro" id="IPR001810">
    <property type="entry name" value="F-box_dom"/>
</dbReference>
<dbReference type="SUPFAM" id="SSF81383">
    <property type="entry name" value="F-box domain"/>
    <property type="match status" value="1"/>
</dbReference>
<evidence type="ECO:0000259" key="1">
    <source>
        <dbReference type="SMART" id="SM00256"/>
    </source>
</evidence>
<dbReference type="CDD" id="cd22157">
    <property type="entry name" value="F-box_AtFBW1-like"/>
    <property type="match status" value="1"/>
</dbReference>
<dbReference type="Gene3D" id="1.20.1280.50">
    <property type="match status" value="1"/>
</dbReference>
<dbReference type="PANTHER" id="PTHR31672">
    <property type="entry name" value="BNACNNG10540D PROTEIN"/>
    <property type="match status" value="1"/>
</dbReference>
<dbReference type="Pfam" id="PF00646">
    <property type="entry name" value="F-box"/>
    <property type="match status" value="1"/>
</dbReference>
<dbReference type="Pfam" id="PF07734">
    <property type="entry name" value="FBA_1"/>
    <property type="match status" value="1"/>
</dbReference>
<dbReference type="PANTHER" id="PTHR31672:SF13">
    <property type="entry name" value="F-BOX PROTEIN CPR30-LIKE"/>
    <property type="match status" value="1"/>
</dbReference>
<sequence length="375" mass="43434">MDGCLANSPEDIVEENLLRCPVKSLLRFKCVCKNWRTLIKTPQFVQQHLKYYSPPQLLIYDNGDIDEDDDDDLSITLISEEHPRRFIGMKQLFDSVDGLFFMVGEIDREVSCALWNPATREVKPLHLPIPVATIHDSPVFGFGLDPLTYDYKVVYFHINNLCEHYASVYSCSRDLWRIFKPKIPYFTDVNHTFGTAYLNGTYYWLLTGDRHSNYTILLFDFGSEMFKEIEGPSHQSVDTQWRSQKFNEGLRGSAPVDTNMLGLMSVDSSIAILNLNPRTVFAYDIWVMIQPGVWNKLVTFQCFFRIKSCYDSSLILATKDSQLVSYDVRTNKTRHLGFQHPGLRKDAEYDGGCGVFYYKESLVKIKRREDEDLDH</sequence>
<reference evidence="2 3" key="1">
    <citation type="submission" date="2020-09" db="EMBL/GenBank/DDBJ databases">
        <title>De no assembly of potato wild relative species, Solanum commersonii.</title>
        <authorList>
            <person name="Cho K."/>
        </authorList>
    </citation>
    <scope>NUCLEOTIDE SEQUENCE [LARGE SCALE GENOMIC DNA]</scope>
    <source>
        <strain evidence="2">LZ3.2</strain>
        <tissue evidence="2">Leaf</tissue>
    </source>
</reference>
<gene>
    <name evidence="2" type="ORF">H5410_049991</name>
</gene>
<dbReference type="EMBL" id="JACXVP010000010">
    <property type="protein sequence ID" value="KAG5579364.1"/>
    <property type="molecule type" value="Genomic_DNA"/>
</dbReference>
<dbReference type="NCBIfam" id="TIGR01640">
    <property type="entry name" value="F_box_assoc_1"/>
    <property type="match status" value="1"/>
</dbReference>
<protein>
    <recommendedName>
        <fullName evidence="1">F-box domain-containing protein</fullName>
    </recommendedName>
</protein>
<dbReference type="InterPro" id="IPR050796">
    <property type="entry name" value="SCF_F-box_component"/>
</dbReference>
<evidence type="ECO:0000313" key="2">
    <source>
        <dbReference type="EMBL" id="KAG5579364.1"/>
    </source>
</evidence>
<dbReference type="Proteomes" id="UP000824120">
    <property type="component" value="Chromosome 10"/>
</dbReference>
<organism evidence="2 3">
    <name type="scientific">Solanum commersonii</name>
    <name type="common">Commerson's wild potato</name>
    <name type="synonym">Commerson's nightshade</name>
    <dbReference type="NCBI Taxonomy" id="4109"/>
    <lineage>
        <taxon>Eukaryota</taxon>
        <taxon>Viridiplantae</taxon>
        <taxon>Streptophyta</taxon>
        <taxon>Embryophyta</taxon>
        <taxon>Tracheophyta</taxon>
        <taxon>Spermatophyta</taxon>
        <taxon>Magnoliopsida</taxon>
        <taxon>eudicotyledons</taxon>
        <taxon>Gunneridae</taxon>
        <taxon>Pentapetalae</taxon>
        <taxon>asterids</taxon>
        <taxon>lamiids</taxon>
        <taxon>Solanales</taxon>
        <taxon>Solanaceae</taxon>
        <taxon>Solanoideae</taxon>
        <taxon>Solaneae</taxon>
        <taxon>Solanum</taxon>
    </lineage>
</organism>
<keyword evidence="3" id="KW-1185">Reference proteome</keyword>
<dbReference type="OrthoDB" id="1304908at2759"/>
<dbReference type="AlphaFoldDB" id="A0A9J5WWB2"/>
<name>A0A9J5WWB2_SOLCO</name>
<proteinExistence type="predicted"/>
<evidence type="ECO:0000313" key="3">
    <source>
        <dbReference type="Proteomes" id="UP000824120"/>
    </source>
</evidence>
<comment type="caution">
    <text evidence="2">The sequence shown here is derived from an EMBL/GenBank/DDBJ whole genome shotgun (WGS) entry which is preliminary data.</text>
</comment>
<dbReference type="InterPro" id="IPR036047">
    <property type="entry name" value="F-box-like_dom_sf"/>
</dbReference>
<feature type="domain" description="F-box" evidence="1">
    <location>
        <begin position="8"/>
        <end position="48"/>
    </location>
</feature>
<dbReference type="InterPro" id="IPR006527">
    <property type="entry name" value="F-box-assoc_dom_typ1"/>
</dbReference>
<accession>A0A9J5WWB2</accession>
<dbReference type="InterPro" id="IPR017451">
    <property type="entry name" value="F-box-assoc_interact_dom"/>
</dbReference>